<evidence type="ECO:0000313" key="2">
    <source>
        <dbReference type="Proteomes" id="UP001185028"/>
    </source>
</evidence>
<protein>
    <submittedName>
        <fullName evidence="1">Uncharacterized protein</fullName>
    </submittedName>
</protein>
<accession>A0ABU1ISG7</accession>
<organism evidence="1 2">
    <name type="scientific">Paenibacillus hunanensis</name>
    <dbReference type="NCBI Taxonomy" id="539262"/>
    <lineage>
        <taxon>Bacteria</taxon>
        <taxon>Bacillati</taxon>
        <taxon>Bacillota</taxon>
        <taxon>Bacilli</taxon>
        <taxon>Bacillales</taxon>
        <taxon>Paenibacillaceae</taxon>
        <taxon>Paenibacillus</taxon>
    </lineage>
</organism>
<gene>
    <name evidence="1" type="ORF">JOC58_000035</name>
</gene>
<keyword evidence="2" id="KW-1185">Reference proteome</keyword>
<sequence length="32" mass="3569">MIMIFPLEQASEAHLMLEKRSTVGKPLLKGEA</sequence>
<dbReference type="Proteomes" id="UP001185028">
    <property type="component" value="Unassembled WGS sequence"/>
</dbReference>
<evidence type="ECO:0000313" key="1">
    <source>
        <dbReference type="EMBL" id="MDR6242151.1"/>
    </source>
</evidence>
<comment type="caution">
    <text evidence="1">The sequence shown here is derived from an EMBL/GenBank/DDBJ whole genome shotgun (WGS) entry which is preliminary data.</text>
</comment>
<name>A0ABU1ISG7_9BACL</name>
<dbReference type="EMBL" id="JAVDQH010000001">
    <property type="protein sequence ID" value="MDR6242151.1"/>
    <property type="molecule type" value="Genomic_DNA"/>
</dbReference>
<reference evidence="1 2" key="1">
    <citation type="submission" date="2023-07" db="EMBL/GenBank/DDBJ databases">
        <title>Genomic Encyclopedia of Type Strains, Phase IV (KMG-IV): sequencing the most valuable type-strain genomes for metagenomic binning, comparative biology and taxonomic classification.</title>
        <authorList>
            <person name="Goeker M."/>
        </authorList>
    </citation>
    <scope>NUCLEOTIDE SEQUENCE [LARGE SCALE GENOMIC DNA]</scope>
    <source>
        <strain evidence="1 2">DSM 22170</strain>
    </source>
</reference>
<proteinExistence type="predicted"/>